<sequence>MTATGNPKPGPLPAAALEQVMKAQEVFFNTLNGITETFGKSRELVYQAANFNHQPKVPHAVNGWNTFQAWYAVEGELERPEGWTNAEWEAHVREQYYKHLESKQEEGVETVHEALKEQIDWFENRLKALWQEKKQMGEFDSVLGKIMCPFIQLAEHVYTNYNIHVFGYTIVTNTDLSSRNPSHMWGGSPAFAKAKEDNQVHIRSQLDDLTAMICEVKRVESGIPLIDHRIHDLLSFHPGDKDKRSRSCCLLLSFMHEDTSRIIGKKGGNGSGKGFVAIDSFLRYAATFHMIIYNWPIEVHFPGTHVQLGYRRLTVPQFSALLGSREEFLR</sequence>
<comment type="caution">
    <text evidence="1">The sequence shown here is derived from an EMBL/GenBank/DDBJ whole genome shotgun (WGS) entry which is preliminary data.</text>
</comment>
<evidence type="ECO:0000313" key="2">
    <source>
        <dbReference type="Proteomes" id="UP001049176"/>
    </source>
</evidence>
<dbReference type="Proteomes" id="UP001049176">
    <property type="component" value="Chromosome 7"/>
</dbReference>
<dbReference type="KEGG" id="more:E1B28_010968"/>
<dbReference type="EMBL" id="CM032187">
    <property type="protein sequence ID" value="KAG7089270.1"/>
    <property type="molecule type" value="Genomic_DNA"/>
</dbReference>
<reference evidence="1" key="1">
    <citation type="journal article" date="2021" name="Genome Biol. Evol.">
        <title>The assembled and annotated genome of the fairy-ring fungus Marasmius oreades.</title>
        <authorList>
            <person name="Hiltunen M."/>
            <person name="Ament-Velasquez S.L."/>
            <person name="Johannesson H."/>
        </authorList>
    </citation>
    <scope>NUCLEOTIDE SEQUENCE</scope>
    <source>
        <strain evidence="1">03SP1</strain>
    </source>
</reference>
<keyword evidence="2" id="KW-1185">Reference proteome</keyword>
<name>A0A9P7UPQ4_9AGAR</name>
<organism evidence="1 2">
    <name type="scientific">Marasmius oreades</name>
    <name type="common">fairy-ring Marasmius</name>
    <dbReference type="NCBI Taxonomy" id="181124"/>
    <lineage>
        <taxon>Eukaryota</taxon>
        <taxon>Fungi</taxon>
        <taxon>Dikarya</taxon>
        <taxon>Basidiomycota</taxon>
        <taxon>Agaricomycotina</taxon>
        <taxon>Agaricomycetes</taxon>
        <taxon>Agaricomycetidae</taxon>
        <taxon>Agaricales</taxon>
        <taxon>Marasmiineae</taxon>
        <taxon>Marasmiaceae</taxon>
        <taxon>Marasmius</taxon>
    </lineage>
</organism>
<protein>
    <submittedName>
        <fullName evidence="1">Uncharacterized protein</fullName>
    </submittedName>
</protein>
<dbReference type="AlphaFoldDB" id="A0A9P7UPQ4"/>
<proteinExistence type="predicted"/>
<dbReference type="OrthoDB" id="3070088at2759"/>
<dbReference type="RefSeq" id="XP_043005740.1">
    <property type="nucleotide sequence ID" value="XM_043155956.1"/>
</dbReference>
<evidence type="ECO:0000313" key="1">
    <source>
        <dbReference type="EMBL" id="KAG7089270.1"/>
    </source>
</evidence>
<gene>
    <name evidence="1" type="ORF">E1B28_010968</name>
</gene>
<accession>A0A9P7UPQ4</accession>
<dbReference type="GeneID" id="66080043"/>